<feature type="non-terminal residue" evidence="15">
    <location>
        <position position="1"/>
    </location>
</feature>
<dbReference type="EMBL" id="GDAI01001888">
    <property type="protein sequence ID" value="JAI15715.1"/>
    <property type="molecule type" value="mRNA"/>
</dbReference>
<dbReference type="PROSITE" id="PS00028">
    <property type="entry name" value="ZINC_FINGER_C2H2_1"/>
    <property type="match status" value="2"/>
</dbReference>
<evidence type="ECO:0000259" key="13">
    <source>
        <dbReference type="PROSITE" id="PS50157"/>
    </source>
</evidence>
<feature type="domain" description="C2H2-type" evidence="13">
    <location>
        <begin position="344"/>
        <end position="372"/>
    </location>
</feature>
<dbReference type="Gene3D" id="3.30.160.60">
    <property type="entry name" value="Classic Zinc Finger"/>
    <property type="match status" value="1"/>
</dbReference>
<feature type="compositionally biased region" description="Basic and acidic residues" evidence="12">
    <location>
        <begin position="96"/>
        <end position="113"/>
    </location>
</feature>
<dbReference type="InterPro" id="IPR012934">
    <property type="entry name" value="Znf_AD"/>
</dbReference>
<dbReference type="InterPro" id="IPR050331">
    <property type="entry name" value="Zinc_finger"/>
</dbReference>
<evidence type="ECO:0000256" key="4">
    <source>
        <dbReference type="ARBA" id="ARBA00022771"/>
    </source>
</evidence>
<feature type="domain" description="C2H2-type" evidence="13">
    <location>
        <begin position="295"/>
        <end position="318"/>
    </location>
</feature>
<keyword evidence="2 11" id="KW-0479">Metal-binding</keyword>
<dbReference type="SUPFAM" id="SSF57716">
    <property type="entry name" value="Glucocorticoid receptor-like (DNA-binding domain)"/>
    <property type="match status" value="1"/>
</dbReference>
<keyword evidence="7" id="KW-0238">DNA-binding</keyword>
<keyword evidence="9" id="KW-0539">Nucleus</keyword>
<dbReference type="InterPro" id="IPR013087">
    <property type="entry name" value="Znf_C2H2_type"/>
</dbReference>
<evidence type="ECO:0000256" key="10">
    <source>
        <dbReference type="PROSITE-ProRule" id="PRU00042"/>
    </source>
</evidence>
<reference evidence="15" key="1">
    <citation type="journal article" date="2015" name="Insect Biochem. Mol. Biol.">
        <title>An insight into the sialome of the horse fly, Tabanus bromius.</title>
        <authorList>
            <person name="Ribeiro J.M."/>
            <person name="Kazimirova M."/>
            <person name="Takac P."/>
            <person name="Andersen J.F."/>
            <person name="Francischetti I.M."/>
        </authorList>
    </citation>
    <scope>NUCLEOTIDE SEQUENCE</scope>
</reference>
<dbReference type="PROSITE" id="PS50157">
    <property type="entry name" value="ZINC_FINGER_C2H2_2"/>
    <property type="match status" value="3"/>
</dbReference>
<dbReference type="SUPFAM" id="SSF57667">
    <property type="entry name" value="beta-beta-alpha zinc fingers"/>
    <property type="match status" value="1"/>
</dbReference>
<keyword evidence="8" id="KW-0804">Transcription</keyword>
<dbReference type="GO" id="GO:0003677">
    <property type="term" value="F:DNA binding"/>
    <property type="evidence" value="ECO:0007669"/>
    <property type="project" value="UniProtKB-KW"/>
</dbReference>
<evidence type="ECO:0000256" key="8">
    <source>
        <dbReference type="ARBA" id="ARBA00023163"/>
    </source>
</evidence>
<evidence type="ECO:0000256" key="3">
    <source>
        <dbReference type="ARBA" id="ARBA00022737"/>
    </source>
</evidence>
<evidence type="ECO:0000256" key="5">
    <source>
        <dbReference type="ARBA" id="ARBA00022833"/>
    </source>
</evidence>
<feature type="binding site" evidence="11">
    <location>
        <position position="5"/>
    </location>
    <ligand>
        <name>Zn(2+)</name>
        <dbReference type="ChEBI" id="CHEBI:29105"/>
    </ligand>
</feature>
<evidence type="ECO:0000256" key="11">
    <source>
        <dbReference type="PROSITE-ProRule" id="PRU01263"/>
    </source>
</evidence>
<accession>A0A0K8TP92</accession>
<dbReference type="InterPro" id="IPR036236">
    <property type="entry name" value="Znf_C2H2_sf"/>
</dbReference>
<feature type="compositionally biased region" description="Polar residues" evidence="12">
    <location>
        <begin position="114"/>
        <end position="124"/>
    </location>
</feature>
<keyword evidence="4 10" id="KW-0863">Zinc-finger</keyword>
<feature type="domain" description="C2H2-type" evidence="13">
    <location>
        <begin position="318"/>
        <end position="341"/>
    </location>
</feature>
<keyword evidence="6" id="KW-0805">Transcription regulation</keyword>
<dbReference type="GO" id="GO:0010468">
    <property type="term" value="P:regulation of gene expression"/>
    <property type="evidence" value="ECO:0007669"/>
    <property type="project" value="TreeGrafter"/>
</dbReference>
<feature type="binding site" evidence="11">
    <location>
        <position position="53"/>
    </location>
    <ligand>
        <name>Zn(2+)</name>
        <dbReference type="ChEBI" id="CHEBI:29105"/>
    </ligand>
</feature>
<dbReference type="GO" id="GO:0008270">
    <property type="term" value="F:zinc ion binding"/>
    <property type="evidence" value="ECO:0007669"/>
    <property type="project" value="UniProtKB-UniRule"/>
</dbReference>
<evidence type="ECO:0000256" key="9">
    <source>
        <dbReference type="ARBA" id="ARBA00023242"/>
    </source>
</evidence>
<evidence type="ECO:0000256" key="1">
    <source>
        <dbReference type="ARBA" id="ARBA00004123"/>
    </source>
</evidence>
<organism evidence="15">
    <name type="scientific">Tabanus bromius</name>
    <name type="common">Band-eyed brown horse fly</name>
    <dbReference type="NCBI Taxonomy" id="304241"/>
    <lineage>
        <taxon>Eukaryota</taxon>
        <taxon>Metazoa</taxon>
        <taxon>Ecdysozoa</taxon>
        <taxon>Arthropoda</taxon>
        <taxon>Hexapoda</taxon>
        <taxon>Insecta</taxon>
        <taxon>Pterygota</taxon>
        <taxon>Neoptera</taxon>
        <taxon>Endopterygota</taxon>
        <taxon>Diptera</taxon>
        <taxon>Brachycera</taxon>
        <taxon>Tabanomorpha</taxon>
        <taxon>Tabanoidea</taxon>
        <taxon>Tabanidae</taxon>
        <taxon>Tabanus</taxon>
    </lineage>
</organism>
<comment type="subcellular location">
    <subcellularLocation>
        <location evidence="1">Nucleus</location>
    </subcellularLocation>
</comment>
<feature type="binding site" evidence="11">
    <location>
        <position position="50"/>
    </location>
    <ligand>
        <name>Zn(2+)</name>
        <dbReference type="ChEBI" id="CHEBI:29105"/>
    </ligand>
</feature>
<sequence length="392" mass="44562">LCRICFQEGSFHIESHQIRIKDEVIEMVDILAEFSSIEVTRADNVPNMICAGCADELGRSYITLNKVKKSDDKIREIYSIIFKEMDFNASSQDEADLTRSDNEEVACDEERNSGTENSDENVSSGDEVECTVSEFHILDTDAGSETEEIIKEDLLENFHEEYECILPDEALKPAPPQKRKETDLAEAMSEIFSKADESTLAVEIDRTDDDCFIKDAKKIKFDSEGTRFVVSKFVLSEPKSVTDLSSDINQDELLCSNSVSQVRMLEIAAFEFTANEKINLDVDDDTNVENLDTMYMCKWCPRAFSTSHHLIMHARKSHVCQFCMQSFEKLSDFHKHTKEAHNSFTCSLCKKDFSSNSNLKQHTKRVHNIELPAHVSLLSVKVVRDDENALNT</sequence>
<feature type="domain" description="ZAD" evidence="14">
    <location>
        <begin position="1"/>
        <end position="77"/>
    </location>
</feature>
<feature type="binding site" evidence="11">
    <location>
        <position position="2"/>
    </location>
    <ligand>
        <name>Zn(2+)</name>
        <dbReference type="ChEBI" id="CHEBI:29105"/>
    </ligand>
</feature>
<dbReference type="PANTHER" id="PTHR16515:SF49">
    <property type="entry name" value="GASTRULA ZINC FINGER PROTEIN XLCGF49.1-LIKE-RELATED"/>
    <property type="match status" value="1"/>
</dbReference>
<feature type="region of interest" description="Disordered" evidence="12">
    <location>
        <begin position="92"/>
        <end position="126"/>
    </location>
</feature>
<proteinExistence type="evidence at transcript level"/>
<evidence type="ECO:0000256" key="12">
    <source>
        <dbReference type="SAM" id="MobiDB-lite"/>
    </source>
</evidence>
<keyword evidence="5 11" id="KW-0862">Zinc</keyword>
<dbReference type="PANTHER" id="PTHR16515">
    <property type="entry name" value="PR DOMAIN ZINC FINGER PROTEIN"/>
    <property type="match status" value="1"/>
</dbReference>
<dbReference type="AlphaFoldDB" id="A0A0K8TP92"/>
<evidence type="ECO:0000256" key="2">
    <source>
        <dbReference type="ARBA" id="ARBA00022723"/>
    </source>
</evidence>
<dbReference type="PROSITE" id="PS51915">
    <property type="entry name" value="ZAD"/>
    <property type="match status" value="1"/>
</dbReference>
<protein>
    <submittedName>
        <fullName evidence="15">Putative ovo</fullName>
    </submittedName>
</protein>
<dbReference type="SMART" id="SM00355">
    <property type="entry name" value="ZnF_C2H2"/>
    <property type="match status" value="3"/>
</dbReference>
<name>A0A0K8TP92_TABBR</name>
<keyword evidence="3" id="KW-0677">Repeat</keyword>
<evidence type="ECO:0000256" key="6">
    <source>
        <dbReference type="ARBA" id="ARBA00023015"/>
    </source>
</evidence>
<evidence type="ECO:0000256" key="7">
    <source>
        <dbReference type="ARBA" id="ARBA00023125"/>
    </source>
</evidence>
<evidence type="ECO:0000259" key="14">
    <source>
        <dbReference type="PROSITE" id="PS51915"/>
    </source>
</evidence>
<dbReference type="GO" id="GO:0005634">
    <property type="term" value="C:nucleus"/>
    <property type="evidence" value="ECO:0007669"/>
    <property type="project" value="UniProtKB-SubCell"/>
</dbReference>
<evidence type="ECO:0000313" key="15">
    <source>
        <dbReference type="EMBL" id="JAI15715.1"/>
    </source>
</evidence>
<dbReference type="Pfam" id="PF00096">
    <property type="entry name" value="zf-C2H2"/>
    <property type="match status" value="2"/>
</dbReference>
<dbReference type="SMART" id="SM00868">
    <property type="entry name" value="zf-AD"/>
    <property type="match status" value="1"/>
</dbReference>